<sequence length="162" mass="17401">MARAATAVDAVAERYLDTFARLDPCAATELGITGHDDEVTDYSPQGVTARAEAARATLRELDGTEPADEVDVVTVAAMRERLGAIVEVHDAGLDLGELNVIASPLQTMRDVFDLMATDTEDDWALIAARLAKVPERAEATPPRCAKRRSTATPRRCVRLPAG</sequence>
<accession>A0A0U1E0Z4</accession>
<dbReference type="Proteomes" id="UP000182227">
    <property type="component" value="Unassembled WGS sequence"/>
</dbReference>
<evidence type="ECO:0000313" key="3">
    <source>
        <dbReference type="Proteomes" id="UP000182227"/>
    </source>
</evidence>
<dbReference type="Pfam" id="PF05960">
    <property type="entry name" value="DUF885"/>
    <property type="match status" value="1"/>
</dbReference>
<dbReference type="AlphaFoldDB" id="A0A0U1E0Z4"/>
<feature type="region of interest" description="Disordered" evidence="1">
    <location>
        <begin position="136"/>
        <end position="162"/>
    </location>
</feature>
<protein>
    <submittedName>
        <fullName evidence="2">Uncharacterized protein</fullName>
    </submittedName>
</protein>
<evidence type="ECO:0000256" key="1">
    <source>
        <dbReference type="SAM" id="MobiDB-lite"/>
    </source>
</evidence>
<dbReference type="InterPro" id="IPR010281">
    <property type="entry name" value="DUF885"/>
</dbReference>
<organism evidence="2 3">
    <name type="scientific">Mycolicibacterium conceptionense</name>
    <dbReference type="NCBI Taxonomy" id="451644"/>
    <lineage>
        <taxon>Bacteria</taxon>
        <taxon>Bacillati</taxon>
        <taxon>Actinomycetota</taxon>
        <taxon>Actinomycetes</taxon>
        <taxon>Mycobacteriales</taxon>
        <taxon>Mycobacteriaceae</taxon>
        <taxon>Mycolicibacterium</taxon>
    </lineage>
</organism>
<gene>
    <name evidence="2" type="ORF">BN970_07006</name>
</gene>
<proteinExistence type="predicted"/>
<name>A0A0U1E0Z4_9MYCO</name>
<dbReference type="EMBL" id="CTEF01000010">
    <property type="protein sequence ID" value="CQD25208.1"/>
    <property type="molecule type" value="Genomic_DNA"/>
</dbReference>
<evidence type="ECO:0000313" key="2">
    <source>
        <dbReference type="EMBL" id="CQD25208.1"/>
    </source>
</evidence>
<reference evidence="2 3" key="1">
    <citation type="submission" date="2015-03" db="EMBL/GenBank/DDBJ databases">
        <authorList>
            <person name="Murphy D."/>
        </authorList>
    </citation>
    <scope>NUCLEOTIDE SEQUENCE [LARGE SCALE GENOMIC DNA]</scope>
    <source>
        <strain evidence="2 3">D16</strain>
    </source>
</reference>